<dbReference type="Gene3D" id="3.40.50.720">
    <property type="entry name" value="NAD(P)-binding Rossmann-like Domain"/>
    <property type="match status" value="2"/>
</dbReference>
<dbReference type="Proteomes" id="UP000230821">
    <property type="component" value="Unassembled WGS sequence"/>
</dbReference>
<gene>
    <name evidence="7" type="ORF">CSA56_10085</name>
</gene>
<dbReference type="PANTHER" id="PTHR10996:SF283">
    <property type="entry name" value="GLYOXYLATE_HYDROXYPYRUVATE REDUCTASE B"/>
    <property type="match status" value="1"/>
</dbReference>
<keyword evidence="3" id="KW-0520">NAD</keyword>
<dbReference type="InterPro" id="IPR036291">
    <property type="entry name" value="NAD(P)-bd_dom_sf"/>
</dbReference>
<sequence length="320" mass="34873">MSDKRFRVLVTCTPMIKSLDTCQERFEVEKLDVVTPEVGQQLSEEELIEMVADFDGVITGDDPFTERVLQVGRQGRLRAVVKWGIGLDAIDLEAAKKLDVFVSNTPGTFNDEVADAALTYIMLLARGTHKTDVAVRNGKWPKAPGVSLRGRFAGIIGVGNIGSALARRLHALGMKLLGYDPYPINAAVKKDTGLRQVELDELFASVDCIALCCGLTPENYHLLDAEAFTKMKDGVWIVNVARGALIDENALVNALKDGKVGGAGLDVFESEPVHPNHPLLSFDEVIAGSHNASNTKEAVLRVNQISIDILVRELQRRKSA</sequence>
<keyword evidence="2 4" id="KW-0560">Oxidoreductase</keyword>
<evidence type="ECO:0000313" key="8">
    <source>
        <dbReference type="Proteomes" id="UP000230821"/>
    </source>
</evidence>
<feature type="domain" description="D-isomer specific 2-hydroxyacid dehydrogenase catalytic" evidence="5">
    <location>
        <begin position="32"/>
        <end position="316"/>
    </location>
</feature>
<evidence type="ECO:0000259" key="5">
    <source>
        <dbReference type="Pfam" id="PF00389"/>
    </source>
</evidence>
<dbReference type="InterPro" id="IPR006140">
    <property type="entry name" value="D-isomer_DH_NAD-bd"/>
</dbReference>
<dbReference type="FunFam" id="3.40.50.720:FF:000203">
    <property type="entry name" value="D-3-phosphoglycerate dehydrogenase (SerA)"/>
    <property type="match status" value="1"/>
</dbReference>
<dbReference type="GO" id="GO:0016618">
    <property type="term" value="F:hydroxypyruvate reductase [NAD(P)H] activity"/>
    <property type="evidence" value="ECO:0007669"/>
    <property type="project" value="TreeGrafter"/>
</dbReference>
<accession>A0A2G6KFV1</accession>
<dbReference type="SUPFAM" id="SSF51735">
    <property type="entry name" value="NAD(P)-binding Rossmann-fold domains"/>
    <property type="match status" value="1"/>
</dbReference>
<evidence type="ECO:0000256" key="1">
    <source>
        <dbReference type="ARBA" id="ARBA00005854"/>
    </source>
</evidence>
<evidence type="ECO:0000256" key="2">
    <source>
        <dbReference type="ARBA" id="ARBA00023002"/>
    </source>
</evidence>
<evidence type="ECO:0000259" key="6">
    <source>
        <dbReference type="Pfam" id="PF02826"/>
    </source>
</evidence>
<comment type="similarity">
    <text evidence="1 4">Belongs to the D-isomer specific 2-hydroxyacid dehydrogenase family.</text>
</comment>
<dbReference type="GO" id="GO:0051287">
    <property type="term" value="F:NAD binding"/>
    <property type="evidence" value="ECO:0007669"/>
    <property type="project" value="InterPro"/>
</dbReference>
<dbReference type="PROSITE" id="PS00065">
    <property type="entry name" value="D_2_HYDROXYACID_DH_1"/>
    <property type="match status" value="1"/>
</dbReference>
<dbReference type="PROSITE" id="PS00671">
    <property type="entry name" value="D_2_HYDROXYACID_DH_3"/>
    <property type="match status" value="1"/>
</dbReference>
<dbReference type="SUPFAM" id="SSF52283">
    <property type="entry name" value="Formate/glycerate dehydrogenase catalytic domain-like"/>
    <property type="match status" value="1"/>
</dbReference>
<dbReference type="EMBL" id="PDSK01000094">
    <property type="protein sequence ID" value="PIE33852.1"/>
    <property type="molecule type" value="Genomic_DNA"/>
</dbReference>
<proteinExistence type="inferred from homology"/>
<dbReference type="GO" id="GO:0005829">
    <property type="term" value="C:cytosol"/>
    <property type="evidence" value="ECO:0007669"/>
    <property type="project" value="TreeGrafter"/>
</dbReference>
<evidence type="ECO:0000313" key="7">
    <source>
        <dbReference type="EMBL" id="PIE33852.1"/>
    </source>
</evidence>
<dbReference type="InterPro" id="IPR029752">
    <property type="entry name" value="D-isomer_DH_CS1"/>
</dbReference>
<protein>
    <submittedName>
        <fullName evidence="7">Dihydrofolate reductase</fullName>
    </submittedName>
</protein>
<dbReference type="Pfam" id="PF00389">
    <property type="entry name" value="2-Hacid_dh"/>
    <property type="match status" value="1"/>
</dbReference>
<dbReference type="PANTHER" id="PTHR10996">
    <property type="entry name" value="2-HYDROXYACID DEHYDROGENASE-RELATED"/>
    <property type="match status" value="1"/>
</dbReference>
<comment type="caution">
    <text evidence="7">The sequence shown here is derived from an EMBL/GenBank/DDBJ whole genome shotgun (WGS) entry which is preliminary data.</text>
</comment>
<dbReference type="InterPro" id="IPR006139">
    <property type="entry name" value="D-isomer_2_OHA_DH_cat_dom"/>
</dbReference>
<feature type="domain" description="D-isomer specific 2-hydroxyacid dehydrogenase NAD-binding" evidence="6">
    <location>
        <begin position="119"/>
        <end position="292"/>
    </location>
</feature>
<dbReference type="InterPro" id="IPR050223">
    <property type="entry name" value="D-isomer_2-hydroxyacid_DH"/>
</dbReference>
<evidence type="ECO:0000256" key="4">
    <source>
        <dbReference type="RuleBase" id="RU003719"/>
    </source>
</evidence>
<name>A0A2G6KFV1_9BACT</name>
<dbReference type="AlphaFoldDB" id="A0A2G6KFV1"/>
<organism evidence="7 8">
    <name type="scientific">candidate division KSB3 bacterium</name>
    <dbReference type="NCBI Taxonomy" id="2044937"/>
    <lineage>
        <taxon>Bacteria</taxon>
        <taxon>candidate division KSB3</taxon>
    </lineage>
</organism>
<dbReference type="GO" id="GO:0030267">
    <property type="term" value="F:glyoxylate reductase (NADPH) activity"/>
    <property type="evidence" value="ECO:0007669"/>
    <property type="project" value="TreeGrafter"/>
</dbReference>
<reference evidence="7 8" key="1">
    <citation type="submission" date="2017-10" db="EMBL/GenBank/DDBJ databases">
        <title>Novel microbial diversity and functional potential in the marine mammal oral microbiome.</title>
        <authorList>
            <person name="Dudek N.K."/>
            <person name="Sun C.L."/>
            <person name="Burstein D."/>
            <person name="Kantor R.S."/>
            <person name="Aliaga Goltsman D.S."/>
            <person name="Bik E.M."/>
            <person name="Thomas B.C."/>
            <person name="Banfield J.F."/>
            <person name="Relman D.A."/>
        </authorList>
    </citation>
    <scope>NUCLEOTIDE SEQUENCE [LARGE SCALE GENOMIC DNA]</scope>
    <source>
        <strain evidence="7">DOLJORAL78_47_16</strain>
    </source>
</reference>
<evidence type="ECO:0000256" key="3">
    <source>
        <dbReference type="ARBA" id="ARBA00023027"/>
    </source>
</evidence>
<dbReference type="CDD" id="cd12172">
    <property type="entry name" value="PGDH_like_2"/>
    <property type="match status" value="1"/>
</dbReference>
<dbReference type="InterPro" id="IPR029753">
    <property type="entry name" value="D-isomer_DH_CS"/>
</dbReference>
<dbReference type="Pfam" id="PF02826">
    <property type="entry name" value="2-Hacid_dh_C"/>
    <property type="match status" value="1"/>
</dbReference>